<reference evidence="10 11" key="1">
    <citation type="submission" date="2018-08" db="EMBL/GenBank/DDBJ databases">
        <title>Paenibacillus sp. M4BSY-1, whole genome shotgun sequence.</title>
        <authorList>
            <person name="Tuo L."/>
        </authorList>
    </citation>
    <scope>NUCLEOTIDE SEQUENCE [LARGE SCALE GENOMIC DNA]</scope>
    <source>
        <strain evidence="10 11">M4BSY-1</strain>
    </source>
</reference>
<dbReference type="InterPro" id="IPR036388">
    <property type="entry name" value="WH-like_DNA-bd_sf"/>
</dbReference>
<dbReference type="Gene3D" id="3.40.50.2300">
    <property type="match status" value="1"/>
</dbReference>
<keyword evidence="3" id="KW-0805">Transcription regulation</keyword>
<evidence type="ECO:0000256" key="1">
    <source>
        <dbReference type="ARBA" id="ARBA00022553"/>
    </source>
</evidence>
<evidence type="ECO:0000256" key="6">
    <source>
        <dbReference type="PROSITE-ProRule" id="PRU00169"/>
    </source>
</evidence>
<dbReference type="Gene3D" id="1.10.10.10">
    <property type="entry name" value="Winged helix-like DNA-binding domain superfamily/Winged helix DNA-binding domain"/>
    <property type="match status" value="1"/>
</dbReference>
<dbReference type="Pfam" id="PF00072">
    <property type="entry name" value="Response_reg"/>
    <property type="match status" value="1"/>
</dbReference>
<dbReference type="AlphaFoldDB" id="A0A371P7X4"/>
<keyword evidence="1 6" id="KW-0597">Phosphoprotein</keyword>
<evidence type="ECO:0000256" key="4">
    <source>
        <dbReference type="ARBA" id="ARBA00023125"/>
    </source>
</evidence>
<protein>
    <submittedName>
        <fullName evidence="10">DNA-binding response regulator</fullName>
    </submittedName>
</protein>
<dbReference type="SUPFAM" id="SSF52172">
    <property type="entry name" value="CheY-like"/>
    <property type="match status" value="1"/>
</dbReference>
<dbReference type="Proteomes" id="UP000261905">
    <property type="component" value="Unassembled WGS sequence"/>
</dbReference>
<keyword evidence="4 7" id="KW-0238">DNA-binding</keyword>
<dbReference type="OrthoDB" id="9790442at2"/>
<dbReference type="GO" id="GO:0005829">
    <property type="term" value="C:cytosol"/>
    <property type="evidence" value="ECO:0007669"/>
    <property type="project" value="TreeGrafter"/>
</dbReference>
<dbReference type="InterPro" id="IPR039420">
    <property type="entry name" value="WalR-like"/>
</dbReference>
<dbReference type="PROSITE" id="PS51755">
    <property type="entry name" value="OMPR_PHOB"/>
    <property type="match status" value="1"/>
</dbReference>
<comment type="caution">
    <text evidence="10">The sequence shown here is derived from an EMBL/GenBank/DDBJ whole genome shotgun (WGS) entry which is preliminary data.</text>
</comment>
<dbReference type="Gene3D" id="6.10.250.690">
    <property type="match status" value="1"/>
</dbReference>
<name>A0A371P7X4_9BACL</name>
<dbReference type="SMART" id="SM00862">
    <property type="entry name" value="Trans_reg_C"/>
    <property type="match status" value="1"/>
</dbReference>
<dbReference type="SMART" id="SM00448">
    <property type="entry name" value="REC"/>
    <property type="match status" value="1"/>
</dbReference>
<dbReference type="GO" id="GO:0006355">
    <property type="term" value="P:regulation of DNA-templated transcription"/>
    <property type="evidence" value="ECO:0007669"/>
    <property type="project" value="InterPro"/>
</dbReference>
<dbReference type="SUPFAM" id="SSF46894">
    <property type="entry name" value="C-terminal effector domain of the bipartite response regulators"/>
    <property type="match status" value="1"/>
</dbReference>
<dbReference type="PANTHER" id="PTHR48111">
    <property type="entry name" value="REGULATOR OF RPOS"/>
    <property type="match status" value="1"/>
</dbReference>
<evidence type="ECO:0000259" key="9">
    <source>
        <dbReference type="PROSITE" id="PS51755"/>
    </source>
</evidence>
<evidence type="ECO:0000256" key="2">
    <source>
        <dbReference type="ARBA" id="ARBA00023012"/>
    </source>
</evidence>
<evidence type="ECO:0000259" key="8">
    <source>
        <dbReference type="PROSITE" id="PS50110"/>
    </source>
</evidence>
<sequence>MYTIYLVEDEVSLNQLICSYLQREGWNVVSFTDGEEAKSAIAQEPHLWILDIMLPGMDGYQLIREIRKGNESIPVIFISARDSDLDRINGLELGSDDYLAKPFQTRELIIRVRKLMERVYGKVLQTGYSAPHLAQVDYPPYTIDRQARIVRENSGLEVELTSKEFDLLQYFVSHAGQVMQREHILNEVWGRDYFGTDRVVDDLIWRLRKKMPELRLETLYSLGYRLVKR</sequence>
<dbReference type="PANTHER" id="PTHR48111:SF24">
    <property type="entry name" value="TRANSCRIPTIONAL REGULATORY PROTEIN CSSR"/>
    <property type="match status" value="1"/>
</dbReference>
<feature type="modified residue" description="4-aspartylphosphate" evidence="6">
    <location>
        <position position="51"/>
    </location>
</feature>
<dbReference type="GO" id="GO:0000156">
    <property type="term" value="F:phosphorelay response regulator activity"/>
    <property type="evidence" value="ECO:0007669"/>
    <property type="project" value="TreeGrafter"/>
</dbReference>
<keyword evidence="2" id="KW-0902">Two-component regulatory system</keyword>
<organism evidence="10 11">
    <name type="scientific">Paenibacillus paeoniae</name>
    <dbReference type="NCBI Taxonomy" id="2292705"/>
    <lineage>
        <taxon>Bacteria</taxon>
        <taxon>Bacillati</taxon>
        <taxon>Bacillota</taxon>
        <taxon>Bacilli</taxon>
        <taxon>Bacillales</taxon>
        <taxon>Paenibacillaceae</taxon>
        <taxon>Paenibacillus</taxon>
    </lineage>
</organism>
<dbReference type="Pfam" id="PF00486">
    <property type="entry name" value="Trans_reg_C"/>
    <property type="match status" value="1"/>
</dbReference>
<evidence type="ECO:0000256" key="5">
    <source>
        <dbReference type="ARBA" id="ARBA00023163"/>
    </source>
</evidence>
<evidence type="ECO:0000313" key="10">
    <source>
        <dbReference type="EMBL" id="REK71618.1"/>
    </source>
</evidence>
<dbReference type="CDD" id="cd00383">
    <property type="entry name" value="trans_reg_C"/>
    <property type="match status" value="1"/>
</dbReference>
<evidence type="ECO:0000256" key="3">
    <source>
        <dbReference type="ARBA" id="ARBA00023015"/>
    </source>
</evidence>
<evidence type="ECO:0000256" key="7">
    <source>
        <dbReference type="PROSITE-ProRule" id="PRU01091"/>
    </source>
</evidence>
<dbReference type="InterPro" id="IPR011006">
    <property type="entry name" value="CheY-like_superfamily"/>
</dbReference>
<proteinExistence type="predicted"/>
<accession>A0A371P7X4</accession>
<evidence type="ECO:0000313" key="11">
    <source>
        <dbReference type="Proteomes" id="UP000261905"/>
    </source>
</evidence>
<dbReference type="InterPro" id="IPR016032">
    <property type="entry name" value="Sig_transdc_resp-reg_C-effctor"/>
</dbReference>
<dbReference type="GO" id="GO:0000976">
    <property type="term" value="F:transcription cis-regulatory region binding"/>
    <property type="evidence" value="ECO:0007669"/>
    <property type="project" value="TreeGrafter"/>
</dbReference>
<feature type="domain" description="OmpR/PhoB-type" evidence="9">
    <location>
        <begin position="133"/>
        <end position="228"/>
    </location>
</feature>
<gene>
    <name evidence="10" type="ORF">DX130_21770</name>
</gene>
<dbReference type="InterPro" id="IPR001867">
    <property type="entry name" value="OmpR/PhoB-type_DNA-bd"/>
</dbReference>
<dbReference type="CDD" id="cd17574">
    <property type="entry name" value="REC_OmpR"/>
    <property type="match status" value="1"/>
</dbReference>
<feature type="domain" description="Response regulatory" evidence="8">
    <location>
        <begin position="3"/>
        <end position="116"/>
    </location>
</feature>
<dbReference type="InterPro" id="IPR001789">
    <property type="entry name" value="Sig_transdc_resp-reg_receiver"/>
</dbReference>
<keyword evidence="11" id="KW-1185">Reference proteome</keyword>
<dbReference type="GO" id="GO:0032993">
    <property type="term" value="C:protein-DNA complex"/>
    <property type="evidence" value="ECO:0007669"/>
    <property type="project" value="TreeGrafter"/>
</dbReference>
<feature type="DNA-binding region" description="OmpR/PhoB-type" evidence="7">
    <location>
        <begin position="133"/>
        <end position="228"/>
    </location>
</feature>
<dbReference type="PROSITE" id="PS50110">
    <property type="entry name" value="RESPONSE_REGULATORY"/>
    <property type="match status" value="1"/>
</dbReference>
<keyword evidence="5" id="KW-0804">Transcription</keyword>
<dbReference type="EMBL" id="QUBQ01000005">
    <property type="protein sequence ID" value="REK71618.1"/>
    <property type="molecule type" value="Genomic_DNA"/>
</dbReference>